<gene>
    <name evidence="2" type="ORF">MMEN_LOCUS18959</name>
</gene>
<dbReference type="AlphaFoldDB" id="A0A8S4BSZ0"/>
<keyword evidence="3" id="KW-1185">Reference proteome</keyword>
<dbReference type="Proteomes" id="UP000677803">
    <property type="component" value="Unassembled WGS sequence"/>
</dbReference>
<organism evidence="2 3">
    <name type="scientific">Menidia menidia</name>
    <name type="common">Atlantic silverside</name>
    <dbReference type="NCBI Taxonomy" id="238744"/>
    <lineage>
        <taxon>Eukaryota</taxon>
        <taxon>Metazoa</taxon>
        <taxon>Chordata</taxon>
        <taxon>Craniata</taxon>
        <taxon>Vertebrata</taxon>
        <taxon>Euteleostomi</taxon>
        <taxon>Actinopterygii</taxon>
        <taxon>Neopterygii</taxon>
        <taxon>Teleostei</taxon>
        <taxon>Neoteleostei</taxon>
        <taxon>Acanthomorphata</taxon>
        <taxon>Ovalentaria</taxon>
        <taxon>Atherinomorphae</taxon>
        <taxon>Atheriniformes</taxon>
        <taxon>Atherinopsidae</taxon>
        <taxon>Menidiinae</taxon>
        <taxon>Menidia</taxon>
    </lineage>
</organism>
<dbReference type="EMBL" id="CAJRST010037889">
    <property type="protein sequence ID" value="CAG6009702.1"/>
    <property type="molecule type" value="Genomic_DNA"/>
</dbReference>
<protein>
    <submittedName>
        <fullName evidence="2">(Atlantic silverside) hypothetical protein</fullName>
    </submittedName>
</protein>
<proteinExistence type="predicted"/>
<accession>A0A8S4BSZ0</accession>
<name>A0A8S4BSZ0_9TELE</name>
<comment type="caution">
    <text evidence="2">The sequence shown here is derived from an EMBL/GenBank/DDBJ whole genome shotgun (WGS) entry which is preliminary data.</text>
</comment>
<sequence length="82" mass="8889">MAVTVISARRRPRPARSARPAPETPRLSTSSTDALQKEVTPRRSPSTTKGRKSTAEAGQKAWMTCGAGEERTIPALERSDLI</sequence>
<feature type="compositionally biased region" description="Basic and acidic residues" evidence="1">
    <location>
        <begin position="68"/>
        <end position="82"/>
    </location>
</feature>
<feature type="region of interest" description="Disordered" evidence="1">
    <location>
        <begin position="1"/>
        <end position="82"/>
    </location>
</feature>
<evidence type="ECO:0000313" key="3">
    <source>
        <dbReference type="Proteomes" id="UP000677803"/>
    </source>
</evidence>
<evidence type="ECO:0000313" key="2">
    <source>
        <dbReference type="EMBL" id="CAG6009702.1"/>
    </source>
</evidence>
<reference evidence="2" key="1">
    <citation type="submission" date="2021-05" db="EMBL/GenBank/DDBJ databases">
        <authorList>
            <person name="Tigano A."/>
        </authorList>
    </citation>
    <scope>NUCLEOTIDE SEQUENCE</scope>
</reference>
<evidence type="ECO:0000256" key="1">
    <source>
        <dbReference type="SAM" id="MobiDB-lite"/>
    </source>
</evidence>